<proteinExistence type="predicted"/>
<gene>
    <name evidence="4" type="ORF">CEPIT_LOCUS39536</name>
</gene>
<dbReference type="PROSITE" id="PS51375">
    <property type="entry name" value="PPR"/>
    <property type="match status" value="3"/>
</dbReference>
<sequence length="811" mass="91308">MLQTCSLVPLSQVLQSRFWPLSWFLFSVYVFLILFPLDIILHPMLSCQLNPKALQRIPRRLVRTFYLFQNEHHVFDRSHRTSLLSTHCSMLNFVHHDQFEALKLFKKQFQMGVSEIDEVVIALALKACQGGLKFGSQLHSLAIRSGFFSYLTVPNSLMNMYCKSGEFNHALFIFNDLENPDTVSYNTMLSGFKNGRDALCFTYQMHALGVSFDSVSYTTALTHCTYQEMFMLGLQLHSCVLKCGLEFEVFIGNSLVTMYLKSGEIVDAERVFHEMPCKDLVSWNALLSGYVQEGSYSAKVMPMFIEMVKEGKKLDHVSLTSAISACGQQKKLELGKQIHGLAIKKAYGSHVSVCNVLMAIYSKCGVPNDAKIVFQRMNERNVVSWTTILSVCEEDAMSVFNEMQKNGVRPNDVTFVGLVHALTMNNMILEGFIVHGFCIKSNFFSEYNVTNCFVTMYSKFGFIEDSKKVFEELGCKKQIISWNSLISGYAQNGMHQEALRTFSIAIMESRPNEYTFGSVLSAIASSESISLKQGQRCHSTLIKLGLHTNQITSGALLDMYAKRGSIFESESVFRETSDRTHVLWTTMISAHSRHGNYESVIALFKEMKLKGVKPDAITFLSVLTACGHKGRVGEGIEIFSSMTRDYSIQPSEEHYACVVDMLGRLGRLNEAEELVSQIPGGPGLSVLQSLLGCCRTYGNAEMAKRVGEVLITMEPKHSGSYVMISNLLAEKGQWGVVANVRRWMRDRGVRKEVGFSWVDVGGINDSVDLHGFSADDKSHPLSDEIYRMVEWVGSEMKYLEGGEDERHIIYL</sequence>
<evidence type="ECO:0000256" key="1">
    <source>
        <dbReference type="ARBA" id="ARBA00022737"/>
    </source>
</evidence>
<evidence type="ECO:0000256" key="2">
    <source>
        <dbReference type="PROSITE-ProRule" id="PRU00708"/>
    </source>
</evidence>
<dbReference type="AlphaFoldDB" id="A0AAV0G308"/>
<dbReference type="Pfam" id="PF20431">
    <property type="entry name" value="E_motif"/>
    <property type="match status" value="1"/>
</dbReference>
<dbReference type="InterPro" id="IPR046960">
    <property type="entry name" value="PPR_At4g14850-like_plant"/>
</dbReference>
<feature type="repeat" description="PPR" evidence="2">
    <location>
        <begin position="580"/>
        <end position="614"/>
    </location>
</feature>
<dbReference type="NCBIfam" id="TIGR00756">
    <property type="entry name" value="PPR"/>
    <property type="match status" value="3"/>
</dbReference>
<evidence type="ECO:0008006" key="6">
    <source>
        <dbReference type="Google" id="ProtNLM"/>
    </source>
</evidence>
<dbReference type="PANTHER" id="PTHR47926:SF524">
    <property type="entry name" value="(WILD MALAYSIAN BANANA) HYPOTHETICAL PROTEIN"/>
    <property type="match status" value="1"/>
</dbReference>
<reference evidence="4" key="1">
    <citation type="submission" date="2022-07" db="EMBL/GenBank/DDBJ databases">
        <authorList>
            <person name="Macas J."/>
            <person name="Novak P."/>
            <person name="Neumann P."/>
        </authorList>
    </citation>
    <scope>NUCLEOTIDE SEQUENCE</scope>
</reference>
<dbReference type="FunFam" id="1.25.40.10:FF:000573">
    <property type="entry name" value="Pentatricopeptide repeat-containing protein mitochondrial"/>
    <property type="match status" value="1"/>
</dbReference>
<accession>A0AAV0G308</accession>
<dbReference type="GO" id="GO:0003723">
    <property type="term" value="F:RNA binding"/>
    <property type="evidence" value="ECO:0007669"/>
    <property type="project" value="InterPro"/>
</dbReference>
<keyword evidence="3" id="KW-1133">Transmembrane helix</keyword>
<keyword evidence="3" id="KW-0812">Transmembrane</keyword>
<feature type="transmembrane region" description="Helical" evidence="3">
    <location>
        <begin position="21"/>
        <end position="45"/>
    </location>
</feature>
<feature type="repeat" description="PPR" evidence="2">
    <location>
        <begin position="350"/>
        <end position="384"/>
    </location>
</feature>
<dbReference type="InterPro" id="IPR002885">
    <property type="entry name" value="PPR_rpt"/>
</dbReference>
<keyword evidence="3" id="KW-0472">Membrane</keyword>
<evidence type="ECO:0000256" key="3">
    <source>
        <dbReference type="SAM" id="Phobius"/>
    </source>
</evidence>
<dbReference type="Proteomes" id="UP001152523">
    <property type="component" value="Unassembled WGS sequence"/>
</dbReference>
<dbReference type="FunFam" id="1.25.40.10:FF:000351">
    <property type="entry name" value="Pentatricopeptide repeat-containing protein"/>
    <property type="match status" value="1"/>
</dbReference>
<dbReference type="InterPro" id="IPR046848">
    <property type="entry name" value="E_motif"/>
</dbReference>
<dbReference type="FunFam" id="1.25.40.10:FF:000453">
    <property type="entry name" value="Pentatricopeptide repeat-containing protein mitochondrial"/>
    <property type="match status" value="1"/>
</dbReference>
<dbReference type="Gene3D" id="1.25.40.10">
    <property type="entry name" value="Tetratricopeptide repeat domain"/>
    <property type="match status" value="5"/>
</dbReference>
<comment type="caution">
    <text evidence="4">The sequence shown here is derived from an EMBL/GenBank/DDBJ whole genome shotgun (WGS) entry which is preliminary data.</text>
</comment>
<organism evidence="4 5">
    <name type="scientific">Cuscuta epithymum</name>
    <dbReference type="NCBI Taxonomy" id="186058"/>
    <lineage>
        <taxon>Eukaryota</taxon>
        <taxon>Viridiplantae</taxon>
        <taxon>Streptophyta</taxon>
        <taxon>Embryophyta</taxon>
        <taxon>Tracheophyta</taxon>
        <taxon>Spermatophyta</taxon>
        <taxon>Magnoliopsida</taxon>
        <taxon>eudicotyledons</taxon>
        <taxon>Gunneridae</taxon>
        <taxon>Pentapetalae</taxon>
        <taxon>asterids</taxon>
        <taxon>lamiids</taxon>
        <taxon>Solanales</taxon>
        <taxon>Convolvulaceae</taxon>
        <taxon>Cuscuteae</taxon>
        <taxon>Cuscuta</taxon>
        <taxon>Cuscuta subgen. Cuscuta</taxon>
    </lineage>
</organism>
<name>A0AAV0G308_9ASTE</name>
<dbReference type="Pfam" id="PF01535">
    <property type="entry name" value="PPR"/>
    <property type="match status" value="4"/>
</dbReference>
<dbReference type="EMBL" id="CAMAPF010001034">
    <property type="protein sequence ID" value="CAH9141968.1"/>
    <property type="molecule type" value="Genomic_DNA"/>
</dbReference>
<evidence type="ECO:0000313" key="4">
    <source>
        <dbReference type="EMBL" id="CAH9141968.1"/>
    </source>
</evidence>
<keyword evidence="5" id="KW-1185">Reference proteome</keyword>
<evidence type="ECO:0000313" key="5">
    <source>
        <dbReference type="Proteomes" id="UP001152523"/>
    </source>
</evidence>
<feature type="repeat" description="PPR" evidence="2">
    <location>
        <begin position="279"/>
        <end position="314"/>
    </location>
</feature>
<dbReference type="Pfam" id="PF13041">
    <property type="entry name" value="PPR_2"/>
    <property type="match status" value="2"/>
</dbReference>
<dbReference type="PANTHER" id="PTHR47926">
    <property type="entry name" value="PENTATRICOPEPTIDE REPEAT-CONTAINING PROTEIN"/>
    <property type="match status" value="1"/>
</dbReference>
<protein>
    <recommendedName>
        <fullName evidence="6">Pentatricopeptide repeat-containing protein</fullName>
    </recommendedName>
</protein>
<dbReference type="GO" id="GO:0009451">
    <property type="term" value="P:RNA modification"/>
    <property type="evidence" value="ECO:0007669"/>
    <property type="project" value="InterPro"/>
</dbReference>
<keyword evidence="1" id="KW-0677">Repeat</keyword>
<dbReference type="InterPro" id="IPR011990">
    <property type="entry name" value="TPR-like_helical_dom_sf"/>
</dbReference>